<dbReference type="Proteomes" id="UP000559027">
    <property type="component" value="Unassembled WGS sequence"/>
</dbReference>
<dbReference type="InterPro" id="IPR036291">
    <property type="entry name" value="NAD(P)-bd_dom_sf"/>
</dbReference>
<dbReference type="PANTHER" id="PTHR43103:SF5">
    <property type="entry name" value="4-EPIMERASE, PUTATIVE (AFU_ORTHOLOGUE AFUA_7G00360)-RELATED"/>
    <property type="match status" value="1"/>
</dbReference>
<comment type="caution">
    <text evidence="5">The sequence shown here is derived from an EMBL/GenBank/DDBJ whole genome shotgun (WGS) entry which is preliminary data.</text>
</comment>
<sequence length="289" mass="32755">MKITVTGCNGRVGKRVVLLALKRGHTVTGVDHTAFSEDLHSLIKQYQQQFTFKQIDLQGYEAVLEALQIAQAEAVVHLAAIRDPGDYVVRTHNSNVVISWNVLRACAELGITRIAQASSVNVITMLFSVKPIFEYFPLDENHPCEPDEPYGLSKLICERQADTLIRRFPDLRIASLRLHWSVPEKAYTLKRDLERASKDLWGYVHHDSAADAFILAITCDTTNWPSKHEAMFVVAPEIARDEDSGRLKNLFYSYVPVKEGFEISGKKGFYDCRKAERLLGWAHRDIVPE</sequence>
<dbReference type="SUPFAM" id="SSF51735">
    <property type="entry name" value="NAD(P)-binding Rossmann-fold domains"/>
    <property type="match status" value="1"/>
</dbReference>
<evidence type="ECO:0000313" key="5">
    <source>
        <dbReference type="EMBL" id="KAF5344815.1"/>
    </source>
</evidence>
<dbReference type="AlphaFoldDB" id="A0A8H5FPI5"/>
<comment type="similarity">
    <text evidence="1">Belongs to the NAD(P)-dependent epimerase/dehydratase family.</text>
</comment>
<dbReference type="Gene3D" id="3.40.50.720">
    <property type="entry name" value="NAD(P)-binding Rossmann-like Domain"/>
    <property type="match status" value="1"/>
</dbReference>
<evidence type="ECO:0000259" key="4">
    <source>
        <dbReference type="Pfam" id="PF01370"/>
    </source>
</evidence>
<evidence type="ECO:0000256" key="2">
    <source>
        <dbReference type="ARBA" id="ARBA00023002"/>
    </source>
</evidence>
<keyword evidence="3" id="KW-0520">NAD</keyword>
<accession>A0A8H5FPI5</accession>
<evidence type="ECO:0000313" key="6">
    <source>
        <dbReference type="Proteomes" id="UP000559027"/>
    </source>
</evidence>
<dbReference type="GO" id="GO:0016491">
    <property type="term" value="F:oxidoreductase activity"/>
    <property type="evidence" value="ECO:0007669"/>
    <property type="project" value="UniProtKB-KW"/>
</dbReference>
<dbReference type="OrthoDB" id="202470at2759"/>
<dbReference type="InterPro" id="IPR001509">
    <property type="entry name" value="Epimerase_deHydtase"/>
</dbReference>
<evidence type="ECO:0000256" key="3">
    <source>
        <dbReference type="ARBA" id="ARBA00023027"/>
    </source>
</evidence>
<dbReference type="Pfam" id="PF01370">
    <property type="entry name" value="Epimerase"/>
    <property type="match status" value="1"/>
</dbReference>
<name>A0A8H5FPI5_9AGAR</name>
<keyword evidence="2" id="KW-0560">Oxidoreductase</keyword>
<keyword evidence="6" id="KW-1185">Reference proteome</keyword>
<organism evidence="5 6">
    <name type="scientific">Leucocoprinus leucothites</name>
    <dbReference type="NCBI Taxonomy" id="201217"/>
    <lineage>
        <taxon>Eukaryota</taxon>
        <taxon>Fungi</taxon>
        <taxon>Dikarya</taxon>
        <taxon>Basidiomycota</taxon>
        <taxon>Agaricomycotina</taxon>
        <taxon>Agaricomycetes</taxon>
        <taxon>Agaricomycetidae</taxon>
        <taxon>Agaricales</taxon>
        <taxon>Agaricineae</taxon>
        <taxon>Agaricaceae</taxon>
        <taxon>Leucocoprinus</taxon>
    </lineage>
</organism>
<evidence type="ECO:0000256" key="1">
    <source>
        <dbReference type="ARBA" id="ARBA00007637"/>
    </source>
</evidence>
<dbReference type="EMBL" id="JAACJO010000056">
    <property type="protein sequence ID" value="KAF5344815.1"/>
    <property type="molecule type" value="Genomic_DNA"/>
</dbReference>
<feature type="domain" description="NAD-dependent epimerase/dehydratase" evidence="4">
    <location>
        <begin position="3"/>
        <end position="178"/>
    </location>
</feature>
<reference evidence="5 6" key="1">
    <citation type="journal article" date="2020" name="ISME J.">
        <title>Uncovering the hidden diversity of litter-decomposition mechanisms in mushroom-forming fungi.</title>
        <authorList>
            <person name="Floudas D."/>
            <person name="Bentzer J."/>
            <person name="Ahren D."/>
            <person name="Johansson T."/>
            <person name="Persson P."/>
            <person name="Tunlid A."/>
        </authorList>
    </citation>
    <scope>NUCLEOTIDE SEQUENCE [LARGE SCALE GENOMIC DNA]</scope>
    <source>
        <strain evidence="5 6">CBS 146.42</strain>
    </source>
</reference>
<gene>
    <name evidence="5" type="ORF">D9756_011086</name>
</gene>
<protein>
    <recommendedName>
        <fullName evidence="4">NAD-dependent epimerase/dehydratase domain-containing protein</fullName>
    </recommendedName>
</protein>
<dbReference type="PANTHER" id="PTHR43103">
    <property type="entry name" value="NUCLEOSIDE-DIPHOSPHATE-SUGAR EPIMERASE"/>
    <property type="match status" value="1"/>
</dbReference>
<proteinExistence type="inferred from homology"/>